<dbReference type="Pfam" id="PF22936">
    <property type="entry name" value="Pol_BBD"/>
    <property type="match status" value="1"/>
</dbReference>
<evidence type="ECO:0000259" key="2">
    <source>
        <dbReference type="Pfam" id="PF22936"/>
    </source>
</evidence>
<evidence type="ECO:0000313" key="3">
    <source>
        <dbReference type="EMBL" id="GFZ10796.1"/>
    </source>
</evidence>
<feature type="domain" description="Retrovirus-related Pol polyprotein from transposon TNT 1-94-like beta-barrel" evidence="2">
    <location>
        <begin position="134"/>
        <end position="189"/>
    </location>
</feature>
<keyword evidence="4" id="KW-1185">Reference proteome</keyword>
<proteinExistence type="predicted"/>
<protein>
    <recommendedName>
        <fullName evidence="2">Retrovirus-related Pol polyprotein from transposon TNT 1-94-like beta-barrel domain-containing protein</fullName>
    </recommendedName>
</protein>
<evidence type="ECO:0000313" key="4">
    <source>
        <dbReference type="Proteomes" id="UP000585474"/>
    </source>
</evidence>
<accession>A0A7J0GJ09</accession>
<evidence type="ECO:0000256" key="1">
    <source>
        <dbReference type="SAM" id="MobiDB-lite"/>
    </source>
</evidence>
<gene>
    <name evidence="3" type="ORF">Acr_22g0001940</name>
</gene>
<sequence length="288" mass="32502">MVEHTSKFQNLVNQLTSVDLQFDDEMQVLLLLSSLSESWDSLVVSLSNSALNRKLTTSMVIDAIFNEEARRRDIGTIDQSESQVLVSEGSWERGRGQGRCHHRGIEKAVTTVMAVDEDEIDVLLVASEDGKLDWVLDLDSAYHLCRDREMFSTYVACEGRVWMANNTASRVVGKGSVRFHMADGRSMILIETRGLYRLEGTVQTWGATVRHESSGISEKNGQGKQPLHRDTQSKRIVHPSGGGWMQGHFSEKEQGTLVWRYIHFSGKWSSLLMRLRYLGCYLVDLMGS</sequence>
<reference evidence="3 4" key="1">
    <citation type="submission" date="2019-07" db="EMBL/GenBank/DDBJ databases">
        <title>De Novo Assembly of kiwifruit Actinidia rufa.</title>
        <authorList>
            <person name="Sugita-Konishi S."/>
            <person name="Sato K."/>
            <person name="Mori E."/>
            <person name="Abe Y."/>
            <person name="Kisaki G."/>
            <person name="Hamano K."/>
            <person name="Suezawa K."/>
            <person name="Otani M."/>
            <person name="Fukuda T."/>
            <person name="Manabe T."/>
            <person name="Gomi K."/>
            <person name="Tabuchi M."/>
            <person name="Akimitsu K."/>
            <person name="Kataoka I."/>
        </authorList>
    </citation>
    <scope>NUCLEOTIDE SEQUENCE [LARGE SCALE GENOMIC DNA]</scope>
    <source>
        <strain evidence="4">cv. Fuchu</strain>
    </source>
</reference>
<dbReference type="Proteomes" id="UP000585474">
    <property type="component" value="Unassembled WGS sequence"/>
</dbReference>
<dbReference type="AlphaFoldDB" id="A0A7J0GJ09"/>
<dbReference type="EMBL" id="BJWL01000022">
    <property type="protein sequence ID" value="GFZ10796.1"/>
    <property type="molecule type" value="Genomic_DNA"/>
</dbReference>
<dbReference type="Pfam" id="PF14223">
    <property type="entry name" value="Retrotran_gag_2"/>
    <property type="match status" value="1"/>
</dbReference>
<name>A0A7J0GJ09_9ERIC</name>
<organism evidence="3 4">
    <name type="scientific">Actinidia rufa</name>
    <dbReference type="NCBI Taxonomy" id="165716"/>
    <lineage>
        <taxon>Eukaryota</taxon>
        <taxon>Viridiplantae</taxon>
        <taxon>Streptophyta</taxon>
        <taxon>Embryophyta</taxon>
        <taxon>Tracheophyta</taxon>
        <taxon>Spermatophyta</taxon>
        <taxon>Magnoliopsida</taxon>
        <taxon>eudicotyledons</taxon>
        <taxon>Gunneridae</taxon>
        <taxon>Pentapetalae</taxon>
        <taxon>asterids</taxon>
        <taxon>Ericales</taxon>
        <taxon>Actinidiaceae</taxon>
        <taxon>Actinidia</taxon>
    </lineage>
</organism>
<comment type="caution">
    <text evidence="3">The sequence shown here is derived from an EMBL/GenBank/DDBJ whole genome shotgun (WGS) entry which is preliminary data.</text>
</comment>
<dbReference type="InterPro" id="IPR054722">
    <property type="entry name" value="PolX-like_BBD"/>
</dbReference>
<feature type="compositionally biased region" description="Polar residues" evidence="1">
    <location>
        <begin position="214"/>
        <end position="223"/>
    </location>
</feature>
<feature type="region of interest" description="Disordered" evidence="1">
    <location>
        <begin position="211"/>
        <end position="232"/>
    </location>
</feature>